<dbReference type="EMBL" id="QAPG01000041">
    <property type="protein sequence ID" value="TDZ35417.1"/>
    <property type="molecule type" value="Genomic_DNA"/>
</dbReference>
<evidence type="ECO:0000256" key="1">
    <source>
        <dbReference type="ARBA" id="ARBA00038158"/>
    </source>
</evidence>
<evidence type="ECO:0000313" key="3">
    <source>
        <dbReference type="EMBL" id="TDZ35417.1"/>
    </source>
</evidence>
<gene>
    <name evidence="3" type="ORF">C8035_v009361</name>
</gene>
<dbReference type="Pfam" id="PF13489">
    <property type="entry name" value="Methyltransf_23"/>
    <property type="match status" value="1"/>
</dbReference>
<evidence type="ECO:0000313" key="4">
    <source>
        <dbReference type="Proteomes" id="UP000295083"/>
    </source>
</evidence>
<feature type="compositionally biased region" description="Polar residues" evidence="2">
    <location>
        <begin position="1"/>
        <end position="10"/>
    </location>
</feature>
<sequence>MSAADSSAQPIAQPLVSDAQANTGLDHEQVLEVDETDDSSVTGSSSIASTASVAESLLDYRLENGRTYHKYKDGKYSLPNDAREADRLDLQHHMFLLSFHDKLGAAPPNKPGANVGRVLDIGTGTGIWAMDFGDEHPEAEVLGVDLSAIQPEFTLPNVKFELDDLEEPWTFSKPFDYIHSRLMNSAIRDWKKLIRQSFDNLTPGGFLEVIEVDPFLNCDDGTLKPEHSVMKTLGLLMEAAQALGASYQDPRELKPIMIEAGFTDVVMKQLKWPTNPWPKEDRYKELGVWCRQNMDDGWEGICMAPLTRALGWSREEVLAMLVENRQDFHNRDIHAYISIWTIYGKKPENPTAISAEGNTP</sequence>
<organism evidence="3 4">
    <name type="scientific">Colletotrichum spinosum</name>
    <dbReference type="NCBI Taxonomy" id="1347390"/>
    <lineage>
        <taxon>Eukaryota</taxon>
        <taxon>Fungi</taxon>
        <taxon>Dikarya</taxon>
        <taxon>Ascomycota</taxon>
        <taxon>Pezizomycotina</taxon>
        <taxon>Sordariomycetes</taxon>
        <taxon>Hypocreomycetidae</taxon>
        <taxon>Glomerellales</taxon>
        <taxon>Glomerellaceae</taxon>
        <taxon>Colletotrichum</taxon>
        <taxon>Colletotrichum orbiculare species complex</taxon>
    </lineage>
</organism>
<dbReference type="AlphaFoldDB" id="A0A4R8Q9P8"/>
<dbReference type="CDD" id="cd02440">
    <property type="entry name" value="AdoMet_MTases"/>
    <property type="match status" value="1"/>
</dbReference>
<comment type="caution">
    <text evidence="3">The sequence shown here is derived from an EMBL/GenBank/DDBJ whole genome shotgun (WGS) entry which is preliminary data.</text>
</comment>
<dbReference type="PANTHER" id="PTHR43591:SF24">
    <property type="entry name" value="2-METHOXY-6-POLYPRENYL-1,4-BENZOQUINOL METHYLASE, MITOCHONDRIAL"/>
    <property type="match status" value="1"/>
</dbReference>
<dbReference type="GO" id="GO:0008168">
    <property type="term" value="F:methyltransferase activity"/>
    <property type="evidence" value="ECO:0007669"/>
    <property type="project" value="TreeGrafter"/>
</dbReference>
<keyword evidence="4" id="KW-1185">Reference proteome</keyword>
<reference evidence="3 4" key="1">
    <citation type="submission" date="2018-11" db="EMBL/GenBank/DDBJ databases">
        <title>Genome sequence and assembly of Colletotrichum spinosum.</title>
        <authorList>
            <person name="Gan P."/>
            <person name="Shirasu K."/>
        </authorList>
    </citation>
    <scope>NUCLEOTIDE SEQUENCE [LARGE SCALE GENOMIC DNA]</scope>
    <source>
        <strain evidence="3 4">CBS 515.97</strain>
    </source>
</reference>
<dbReference type="InterPro" id="IPR029063">
    <property type="entry name" value="SAM-dependent_MTases_sf"/>
</dbReference>
<feature type="region of interest" description="Disordered" evidence="2">
    <location>
        <begin position="1"/>
        <end position="27"/>
    </location>
</feature>
<accession>A0A4R8Q9P8</accession>
<comment type="similarity">
    <text evidence="1">Belongs to the methyltransferase superfamily. LaeA methyltransferase family.</text>
</comment>
<name>A0A4R8Q9P8_9PEZI</name>
<dbReference type="Gene3D" id="3.40.50.150">
    <property type="entry name" value="Vaccinia Virus protein VP39"/>
    <property type="match status" value="1"/>
</dbReference>
<proteinExistence type="inferred from homology"/>
<dbReference type="Proteomes" id="UP000295083">
    <property type="component" value="Unassembled WGS sequence"/>
</dbReference>
<evidence type="ECO:0000256" key="2">
    <source>
        <dbReference type="SAM" id="MobiDB-lite"/>
    </source>
</evidence>
<dbReference type="PANTHER" id="PTHR43591">
    <property type="entry name" value="METHYLTRANSFERASE"/>
    <property type="match status" value="1"/>
</dbReference>
<protein>
    <submittedName>
        <fullName evidence="3">Secondary metabolism regulator LAE1</fullName>
    </submittedName>
</protein>
<dbReference type="SUPFAM" id="SSF53335">
    <property type="entry name" value="S-adenosyl-L-methionine-dependent methyltransferases"/>
    <property type="match status" value="1"/>
</dbReference>